<organism evidence="1">
    <name type="scientific">marine sediment metagenome</name>
    <dbReference type="NCBI Taxonomy" id="412755"/>
    <lineage>
        <taxon>unclassified sequences</taxon>
        <taxon>metagenomes</taxon>
        <taxon>ecological metagenomes</taxon>
    </lineage>
</organism>
<proteinExistence type="predicted"/>
<evidence type="ECO:0000313" key="1">
    <source>
        <dbReference type="EMBL" id="KKK73706.1"/>
    </source>
</evidence>
<dbReference type="EMBL" id="LAZR01056663">
    <property type="protein sequence ID" value="KKK73706.1"/>
    <property type="molecule type" value="Genomic_DNA"/>
</dbReference>
<gene>
    <name evidence="1" type="ORF">LCGC14_2891150</name>
</gene>
<reference evidence="1" key="1">
    <citation type="journal article" date="2015" name="Nature">
        <title>Complex archaea that bridge the gap between prokaryotes and eukaryotes.</title>
        <authorList>
            <person name="Spang A."/>
            <person name="Saw J.H."/>
            <person name="Jorgensen S.L."/>
            <person name="Zaremba-Niedzwiedzka K."/>
            <person name="Martijn J."/>
            <person name="Lind A.E."/>
            <person name="van Eijk R."/>
            <person name="Schleper C."/>
            <person name="Guy L."/>
            <person name="Ettema T.J."/>
        </authorList>
    </citation>
    <scope>NUCLEOTIDE SEQUENCE</scope>
</reference>
<dbReference type="AlphaFoldDB" id="A0A0F9ANB5"/>
<name>A0A0F9ANB5_9ZZZZ</name>
<accession>A0A0F9ANB5</accession>
<dbReference type="Gene3D" id="2.120.10.10">
    <property type="match status" value="2"/>
</dbReference>
<sequence>AYSSDFGANWNTLQLAMPSSPLIPPVGAQPSYLLGNPMARMFDPAITADSSGNLYAVSIGDNGQNPMNNPIPGGSDSGLYVFKSTPPNYGAAWSGPVEVAYDLPTSVAIGEDPNYRFNDRCRIVADAYITSTYKDNVYVTWIKDRGLQDKTIPGRRPKSDIYFASSTDGGNTWNAPTSPTPTINQVVNDMGNIPTMDVASNGTIYLAWLDYNVWTSGVGQIYMRQSTDGGVNFTDPSGMNLDHPVASINLPPLNLTTAAGANDIVGKGNSGTPIAVNPNNPNELYIAYAADPPDGGGGIDEADIFLIKSTDGGQNWGSPVQVNDDTGITDQAFPWIDIKPDGTIDVAWYDKRNSANDDAWDVYIAKSTDGGASFSTNYLLSDFTAAAP</sequence>
<comment type="caution">
    <text evidence="1">The sequence shown here is derived from an EMBL/GenBank/DDBJ whole genome shotgun (WGS) entry which is preliminary data.</text>
</comment>
<dbReference type="SUPFAM" id="SSF50939">
    <property type="entry name" value="Sialidases"/>
    <property type="match status" value="2"/>
</dbReference>
<evidence type="ECO:0008006" key="2">
    <source>
        <dbReference type="Google" id="ProtNLM"/>
    </source>
</evidence>
<dbReference type="InterPro" id="IPR036278">
    <property type="entry name" value="Sialidase_sf"/>
</dbReference>
<protein>
    <recommendedName>
        <fullName evidence="2">Sialidase domain-containing protein</fullName>
    </recommendedName>
</protein>
<feature type="non-terminal residue" evidence="1">
    <location>
        <position position="1"/>
    </location>
</feature>
<feature type="non-terminal residue" evidence="1">
    <location>
        <position position="388"/>
    </location>
</feature>
<dbReference type="CDD" id="cd15482">
    <property type="entry name" value="Sialidase_non-viral"/>
    <property type="match status" value="1"/>
</dbReference>